<feature type="transmembrane region" description="Helical" evidence="1">
    <location>
        <begin position="289"/>
        <end position="310"/>
    </location>
</feature>
<keyword evidence="3" id="KW-1185">Reference proteome</keyword>
<keyword evidence="1" id="KW-1133">Transmembrane helix</keyword>
<organism evidence="2 3">
    <name type="scientific">Streptacidiphilus fuscans</name>
    <dbReference type="NCBI Taxonomy" id="2789292"/>
    <lineage>
        <taxon>Bacteria</taxon>
        <taxon>Bacillati</taxon>
        <taxon>Actinomycetota</taxon>
        <taxon>Actinomycetes</taxon>
        <taxon>Kitasatosporales</taxon>
        <taxon>Streptomycetaceae</taxon>
        <taxon>Streptacidiphilus</taxon>
    </lineage>
</organism>
<dbReference type="Proteomes" id="UP000657385">
    <property type="component" value="Unassembled WGS sequence"/>
</dbReference>
<evidence type="ECO:0000256" key="1">
    <source>
        <dbReference type="SAM" id="Phobius"/>
    </source>
</evidence>
<gene>
    <name evidence="2" type="ORF">I2501_06140</name>
</gene>
<feature type="transmembrane region" description="Helical" evidence="1">
    <location>
        <begin position="191"/>
        <end position="217"/>
    </location>
</feature>
<feature type="transmembrane region" description="Helical" evidence="1">
    <location>
        <begin position="68"/>
        <end position="88"/>
    </location>
</feature>
<dbReference type="RefSeq" id="WP_196192775.1">
    <property type="nucleotide sequence ID" value="NZ_JADPRT010000002.1"/>
</dbReference>
<feature type="transmembrane region" description="Helical" evidence="1">
    <location>
        <begin position="265"/>
        <end position="283"/>
    </location>
</feature>
<evidence type="ECO:0000313" key="3">
    <source>
        <dbReference type="Proteomes" id="UP000657385"/>
    </source>
</evidence>
<dbReference type="EMBL" id="JADPRT010000002">
    <property type="protein sequence ID" value="MBF9067619.1"/>
    <property type="molecule type" value="Genomic_DNA"/>
</dbReference>
<reference evidence="2" key="1">
    <citation type="submission" date="2020-11" db="EMBL/GenBank/DDBJ databases">
        <title>Isolation and identification of active actinomycetes.</title>
        <authorList>
            <person name="Yu B."/>
        </authorList>
    </citation>
    <scope>NUCLEOTIDE SEQUENCE</scope>
    <source>
        <strain evidence="2">NEAU-YB345</strain>
    </source>
</reference>
<keyword evidence="1" id="KW-0472">Membrane</keyword>
<feature type="transmembrane region" description="Helical" evidence="1">
    <location>
        <begin position="237"/>
        <end position="258"/>
    </location>
</feature>
<name>A0A931AY77_9ACTN</name>
<protein>
    <recommendedName>
        <fullName evidence="4">Integral membrane protein</fullName>
    </recommendedName>
</protein>
<proteinExistence type="predicted"/>
<feature type="transmembrane region" description="Helical" evidence="1">
    <location>
        <begin position="94"/>
        <end position="115"/>
    </location>
</feature>
<keyword evidence="1" id="KW-0812">Transmembrane</keyword>
<comment type="caution">
    <text evidence="2">The sequence shown here is derived from an EMBL/GenBank/DDBJ whole genome shotgun (WGS) entry which is preliminary data.</text>
</comment>
<accession>A0A931AY77</accession>
<feature type="transmembrane region" description="Helical" evidence="1">
    <location>
        <begin position="150"/>
        <end position="170"/>
    </location>
</feature>
<evidence type="ECO:0000313" key="2">
    <source>
        <dbReference type="EMBL" id="MBF9067619.1"/>
    </source>
</evidence>
<sequence length="328" mass="33716">MDRHRSFYADAVDALDIAVQLERDGVGPSTAGRYRHSDVFSLAEELYARVPRHALEPEEDETPARRGLVPAAAVGLLYLLAALLLRAVPVVGLTLPLVVPLAVYAFVHGAAAALVPSFGGPARRGSWAARGTLALGVGALLALAQPVGPAQIALALGVGMAEGCATWFRHIGRSHLQARSTREFRSRMRPVLPVTVLCFLGLLAGLTAVASTLTSAYGGHGGSDQAATLVEAGVSGLTPASWAAQGLAGVALLLAFLLRRCGRGASGLGVLVLACLGAVAARAIPGHAGLVACGCGFLLAVVGAWAWTALLSPASHRALREHRAAHRA</sequence>
<dbReference type="AlphaFoldDB" id="A0A931AY77"/>
<evidence type="ECO:0008006" key="4">
    <source>
        <dbReference type="Google" id="ProtNLM"/>
    </source>
</evidence>
<feature type="transmembrane region" description="Helical" evidence="1">
    <location>
        <begin position="127"/>
        <end position="144"/>
    </location>
</feature>